<feature type="region of interest" description="Disordered" evidence="1">
    <location>
        <begin position="229"/>
        <end position="250"/>
    </location>
</feature>
<gene>
    <name evidence="2" type="ORF">JOQ06_007670</name>
</gene>
<reference evidence="2" key="1">
    <citation type="submission" date="2022-11" db="EMBL/GenBank/DDBJ databases">
        <title>Chromosome-level genome of Pogonophryne albipinna.</title>
        <authorList>
            <person name="Jo E."/>
        </authorList>
    </citation>
    <scope>NUCLEOTIDE SEQUENCE</scope>
    <source>
        <strain evidence="2">SGF0006</strain>
        <tissue evidence="2">Muscle</tissue>
    </source>
</reference>
<dbReference type="AlphaFoldDB" id="A0AAD6B0C9"/>
<comment type="caution">
    <text evidence="2">The sequence shown here is derived from an EMBL/GenBank/DDBJ whole genome shotgun (WGS) entry which is preliminary data.</text>
</comment>
<keyword evidence="3" id="KW-1185">Reference proteome</keyword>
<protein>
    <submittedName>
        <fullName evidence="2">Uncharacterized protein</fullName>
    </submittedName>
</protein>
<evidence type="ECO:0000313" key="3">
    <source>
        <dbReference type="Proteomes" id="UP001219934"/>
    </source>
</evidence>
<accession>A0AAD6B0C9</accession>
<dbReference type="Proteomes" id="UP001219934">
    <property type="component" value="Unassembled WGS sequence"/>
</dbReference>
<organism evidence="2 3">
    <name type="scientific">Pogonophryne albipinna</name>
    <dbReference type="NCBI Taxonomy" id="1090488"/>
    <lineage>
        <taxon>Eukaryota</taxon>
        <taxon>Metazoa</taxon>
        <taxon>Chordata</taxon>
        <taxon>Craniata</taxon>
        <taxon>Vertebrata</taxon>
        <taxon>Euteleostomi</taxon>
        <taxon>Actinopterygii</taxon>
        <taxon>Neopterygii</taxon>
        <taxon>Teleostei</taxon>
        <taxon>Neoteleostei</taxon>
        <taxon>Acanthomorphata</taxon>
        <taxon>Eupercaria</taxon>
        <taxon>Perciformes</taxon>
        <taxon>Notothenioidei</taxon>
        <taxon>Pogonophryne</taxon>
    </lineage>
</organism>
<proteinExistence type="predicted"/>
<evidence type="ECO:0000313" key="2">
    <source>
        <dbReference type="EMBL" id="KAJ4934889.1"/>
    </source>
</evidence>
<sequence>MLWGCFSAKGPGRLIRVKERMNGVMYRYKLNVGFITRVRLNHLLDAGDITAQKVELFHTAALNFFVKAVEYALQRLPLSIPTFFCLPQDHDSVEGEFLDYQTMPVPILEADPDIEGFWANMASLKHKVTGVGRFDRLSTVAKLVLVLPHSNADAERVLSVAAEQRDGVRTEEAKGYARGFPAPCLPLLQPIGGLGRALAGRFNPLRALQPKRRLQQLLAPSPAPVSAAAAGSGGAAAGASAPVAIPVPPA</sequence>
<evidence type="ECO:0000256" key="1">
    <source>
        <dbReference type="SAM" id="MobiDB-lite"/>
    </source>
</evidence>
<dbReference type="EMBL" id="JAPTMU010000012">
    <property type="protein sequence ID" value="KAJ4934889.1"/>
    <property type="molecule type" value="Genomic_DNA"/>
</dbReference>
<name>A0AAD6B0C9_9TELE</name>